<evidence type="ECO:0000313" key="1">
    <source>
        <dbReference type="EMBL" id="OUP60606.1"/>
    </source>
</evidence>
<proteinExistence type="predicted"/>
<dbReference type="Proteomes" id="UP000195447">
    <property type="component" value="Unassembled WGS sequence"/>
</dbReference>
<organism evidence="1 2">
    <name type="scientific">Faecalitalea cylindroides</name>
    <dbReference type="NCBI Taxonomy" id="39483"/>
    <lineage>
        <taxon>Bacteria</taxon>
        <taxon>Bacillati</taxon>
        <taxon>Bacillota</taxon>
        <taxon>Erysipelotrichia</taxon>
        <taxon>Erysipelotrichales</taxon>
        <taxon>Erysipelotrichaceae</taxon>
        <taxon>Faecalitalea</taxon>
    </lineage>
</organism>
<protein>
    <submittedName>
        <fullName evidence="1">Uncharacterized protein</fullName>
    </submittedName>
</protein>
<comment type="caution">
    <text evidence="1">The sequence shown here is derived from an EMBL/GenBank/DDBJ whole genome shotgun (WGS) entry which is preliminary data.</text>
</comment>
<dbReference type="AlphaFoldDB" id="A0A1Y4LVF3"/>
<reference evidence="2" key="1">
    <citation type="submission" date="2017-04" db="EMBL/GenBank/DDBJ databases">
        <title>Function of individual gut microbiota members based on whole genome sequencing of pure cultures obtained from chicken caecum.</title>
        <authorList>
            <person name="Medvecky M."/>
            <person name="Cejkova D."/>
            <person name="Polansky O."/>
            <person name="Karasova D."/>
            <person name="Kubasova T."/>
            <person name="Cizek A."/>
            <person name="Rychlik I."/>
        </authorList>
    </citation>
    <scope>NUCLEOTIDE SEQUENCE [LARGE SCALE GENOMIC DNA]</scope>
    <source>
        <strain evidence="2">An178</strain>
    </source>
</reference>
<dbReference type="RefSeq" id="WP_087158618.1">
    <property type="nucleotide sequence ID" value="NZ_NFKM01000009.1"/>
</dbReference>
<sequence>MGAVEIGTLQRTAGYDKKRLTGYNPARRYLVYFDIALHRIVHLLGYMSPLPGTGFFWQVNFCRIMSKLFSLHGGSLLKPPLHSAQGRHPHKGMENGGLEMYFKTAAG</sequence>
<gene>
    <name evidence="1" type="ORF">B5F14_05720</name>
</gene>
<evidence type="ECO:0000313" key="2">
    <source>
        <dbReference type="Proteomes" id="UP000195447"/>
    </source>
</evidence>
<keyword evidence="2" id="KW-1185">Reference proteome</keyword>
<dbReference type="EMBL" id="NFKM01000009">
    <property type="protein sequence ID" value="OUP60606.1"/>
    <property type="molecule type" value="Genomic_DNA"/>
</dbReference>
<name>A0A1Y4LVF3_9FIRM</name>
<accession>A0A1Y4LVF3</accession>